<protein>
    <submittedName>
        <fullName evidence="1">Uncharacterized protein</fullName>
    </submittedName>
</protein>
<name>A0ACB8T4N7_9AGAM</name>
<comment type="caution">
    <text evidence="1">The sequence shown here is derived from an EMBL/GenBank/DDBJ whole genome shotgun (WGS) entry which is preliminary data.</text>
</comment>
<reference evidence="1" key="1">
    <citation type="submission" date="2021-03" db="EMBL/GenBank/DDBJ databases">
        <authorList>
            <consortium name="DOE Joint Genome Institute"/>
            <person name="Ahrendt S."/>
            <person name="Looney B.P."/>
            <person name="Miyauchi S."/>
            <person name="Morin E."/>
            <person name="Drula E."/>
            <person name="Courty P.E."/>
            <person name="Chicoki N."/>
            <person name="Fauchery L."/>
            <person name="Kohler A."/>
            <person name="Kuo A."/>
            <person name="Labutti K."/>
            <person name="Pangilinan J."/>
            <person name="Lipzen A."/>
            <person name="Riley R."/>
            <person name="Andreopoulos W."/>
            <person name="He G."/>
            <person name="Johnson J."/>
            <person name="Barry K.W."/>
            <person name="Grigoriev I.V."/>
            <person name="Nagy L."/>
            <person name="Hibbett D."/>
            <person name="Henrissat B."/>
            <person name="Matheny P.B."/>
            <person name="Labbe J."/>
            <person name="Martin F."/>
        </authorList>
    </citation>
    <scope>NUCLEOTIDE SEQUENCE</scope>
    <source>
        <strain evidence="1">HHB10654</strain>
    </source>
</reference>
<organism evidence="1 2">
    <name type="scientific">Artomyces pyxidatus</name>
    <dbReference type="NCBI Taxonomy" id="48021"/>
    <lineage>
        <taxon>Eukaryota</taxon>
        <taxon>Fungi</taxon>
        <taxon>Dikarya</taxon>
        <taxon>Basidiomycota</taxon>
        <taxon>Agaricomycotina</taxon>
        <taxon>Agaricomycetes</taxon>
        <taxon>Russulales</taxon>
        <taxon>Auriscalpiaceae</taxon>
        <taxon>Artomyces</taxon>
    </lineage>
</organism>
<proteinExistence type="predicted"/>
<sequence length="136" mass="15585">MEEAFDDVALYPPSHTAVIQYDLGSYGQPWGEINIEMDHDITCGDVFWTVYDFFQARLTQAEVDYLTNDNPANELMLTQNFARRCQLAPALFDYEYRQGFKRVDCLGGFKQWGGLSLVVAPDQSWELQLHLVPPSL</sequence>
<dbReference type="EMBL" id="MU277201">
    <property type="protein sequence ID" value="KAI0063804.1"/>
    <property type="molecule type" value="Genomic_DNA"/>
</dbReference>
<gene>
    <name evidence="1" type="ORF">BV25DRAFT_1801510</name>
</gene>
<reference evidence="1" key="2">
    <citation type="journal article" date="2022" name="New Phytol.">
        <title>Evolutionary transition to the ectomycorrhizal habit in the genomes of a hyperdiverse lineage of mushroom-forming fungi.</title>
        <authorList>
            <person name="Looney B."/>
            <person name="Miyauchi S."/>
            <person name="Morin E."/>
            <person name="Drula E."/>
            <person name="Courty P.E."/>
            <person name="Kohler A."/>
            <person name="Kuo A."/>
            <person name="LaButti K."/>
            <person name="Pangilinan J."/>
            <person name="Lipzen A."/>
            <person name="Riley R."/>
            <person name="Andreopoulos W."/>
            <person name="He G."/>
            <person name="Johnson J."/>
            <person name="Nolan M."/>
            <person name="Tritt A."/>
            <person name="Barry K.W."/>
            <person name="Grigoriev I.V."/>
            <person name="Nagy L.G."/>
            <person name="Hibbett D."/>
            <person name="Henrissat B."/>
            <person name="Matheny P.B."/>
            <person name="Labbe J."/>
            <person name="Martin F.M."/>
        </authorList>
    </citation>
    <scope>NUCLEOTIDE SEQUENCE</scope>
    <source>
        <strain evidence="1">HHB10654</strain>
    </source>
</reference>
<accession>A0ACB8T4N7</accession>
<evidence type="ECO:0000313" key="1">
    <source>
        <dbReference type="EMBL" id="KAI0063804.1"/>
    </source>
</evidence>
<keyword evidence="2" id="KW-1185">Reference proteome</keyword>
<evidence type="ECO:0000313" key="2">
    <source>
        <dbReference type="Proteomes" id="UP000814140"/>
    </source>
</evidence>
<dbReference type="Proteomes" id="UP000814140">
    <property type="component" value="Unassembled WGS sequence"/>
</dbReference>